<evidence type="ECO:0000256" key="1">
    <source>
        <dbReference type="SAM" id="MobiDB-lite"/>
    </source>
</evidence>
<evidence type="ECO:0000313" key="3">
    <source>
        <dbReference type="Proteomes" id="UP000516422"/>
    </source>
</evidence>
<dbReference type="EMBL" id="CP051006">
    <property type="protein sequence ID" value="QNT94964.1"/>
    <property type="molecule type" value="Genomic_DNA"/>
</dbReference>
<reference evidence="2 3" key="1">
    <citation type="submission" date="2020-04" db="EMBL/GenBank/DDBJ databases">
        <title>Characterization and engineering of Streptomyces griseofuscus DSM40191 as a potential heterologous host for expression of BGCs.</title>
        <authorList>
            <person name="Gren T."/>
            <person name="Whitford C.M."/>
            <person name="Mohite O.S."/>
            <person name="Joergensen T.S."/>
            <person name="Nielsen J.B."/>
            <person name="Lee S.Y."/>
            <person name="Weber T."/>
        </authorList>
    </citation>
    <scope>NUCLEOTIDE SEQUENCE [LARGE SCALE GENOMIC DNA]</scope>
    <source>
        <strain evidence="2 3">DSM 40191</strain>
    </source>
</reference>
<accession>A0A7H1Q3T4</accession>
<sequence>MAMRGSPARRVVGNPLAGVLGHLDHRARTAARRRTSGQPVEEDPPPHEAPPMEPAGPVGTVLLTDEDGRARWTFPTAYGSAPAVTAVAVDPTPDEDDRTVTVALEEVTAWCVTVRAWRTRGRRGSGVAEPAGPDVLVHVIALDAGRPG</sequence>
<evidence type="ECO:0000313" key="2">
    <source>
        <dbReference type="EMBL" id="QNT94964.1"/>
    </source>
</evidence>
<gene>
    <name evidence="2" type="ORF">HEP81_04692</name>
</gene>
<feature type="region of interest" description="Disordered" evidence="1">
    <location>
        <begin position="1"/>
        <end position="61"/>
    </location>
</feature>
<name>A0A7H1Q3T4_9ACTN</name>
<organism evidence="2 3">
    <name type="scientific">Streptomyces griseofuscus</name>
    <dbReference type="NCBI Taxonomy" id="146922"/>
    <lineage>
        <taxon>Bacteria</taxon>
        <taxon>Bacillati</taxon>
        <taxon>Actinomycetota</taxon>
        <taxon>Actinomycetes</taxon>
        <taxon>Kitasatosporales</taxon>
        <taxon>Streptomycetaceae</taxon>
        <taxon>Streptomyces</taxon>
    </lineage>
</organism>
<protein>
    <submittedName>
        <fullName evidence="2">Uncharacterized protein</fullName>
    </submittedName>
</protein>
<dbReference type="AlphaFoldDB" id="A0A7H1Q3T4"/>
<dbReference type="RefSeq" id="WP_037653589.1">
    <property type="nucleotide sequence ID" value="NZ_CP051006.1"/>
</dbReference>
<dbReference type="GeneID" id="91464242"/>
<dbReference type="Proteomes" id="UP000516422">
    <property type="component" value="Chromosome"/>
</dbReference>
<dbReference type="KEGG" id="sgf:HEP81_04692"/>
<proteinExistence type="predicted"/>